<comment type="similarity">
    <text evidence="1">Belongs to the acyl coenzyme A hydrolase family.</text>
</comment>
<dbReference type="GO" id="GO:0006637">
    <property type="term" value="P:acyl-CoA metabolic process"/>
    <property type="evidence" value="ECO:0007669"/>
    <property type="project" value="TreeGrafter"/>
</dbReference>
<evidence type="ECO:0000256" key="1">
    <source>
        <dbReference type="ARBA" id="ARBA00010458"/>
    </source>
</evidence>
<dbReference type="PROSITE" id="PS51770">
    <property type="entry name" value="HOTDOG_ACOT"/>
    <property type="match status" value="1"/>
</dbReference>
<dbReference type="GO" id="GO:0009062">
    <property type="term" value="P:fatty acid catabolic process"/>
    <property type="evidence" value="ECO:0007669"/>
    <property type="project" value="TreeGrafter"/>
</dbReference>
<evidence type="ECO:0000256" key="2">
    <source>
        <dbReference type="ARBA" id="ARBA00022801"/>
    </source>
</evidence>
<dbReference type="RefSeq" id="WP_062761102.1">
    <property type="nucleotide sequence ID" value="NZ_CP121027.1"/>
</dbReference>
<dbReference type="AlphaFoldDB" id="A0A162M269"/>
<sequence>MTRSHEPGTMPRRPEGAAELRTVAMPADANPAGDIFGGWVMSQMDIAGGIAAGQRARGRVVTAAVDAMSFLKPVRVGDLVSVYCRIVGTGRSSIRLHLETWVTRRRTGLEDPIEELVTEAVFTFVAVDAEGRPRPLPD</sequence>
<keyword evidence="2 3" id="KW-0378">Hydrolase</keyword>
<evidence type="ECO:0000313" key="7">
    <source>
        <dbReference type="Proteomes" id="UP000075787"/>
    </source>
</evidence>
<feature type="domain" description="HotDog ACOT-type" evidence="4">
    <location>
        <begin position="14"/>
        <end position="130"/>
    </location>
</feature>
<dbReference type="EMBL" id="DMAI01000383">
    <property type="protein sequence ID" value="HAE50372.1"/>
    <property type="molecule type" value="Genomic_DNA"/>
</dbReference>
<dbReference type="InterPro" id="IPR029069">
    <property type="entry name" value="HotDog_dom_sf"/>
</dbReference>
<dbReference type="Pfam" id="PF03061">
    <property type="entry name" value="4HBT"/>
    <property type="match status" value="1"/>
</dbReference>
<dbReference type="PANTHER" id="PTHR11049">
    <property type="entry name" value="ACYL COENZYME A THIOESTER HYDROLASE"/>
    <property type="match status" value="1"/>
</dbReference>
<dbReference type="SUPFAM" id="SSF54637">
    <property type="entry name" value="Thioesterase/thiol ester dehydrase-isomerase"/>
    <property type="match status" value="1"/>
</dbReference>
<dbReference type="InterPro" id="IPR006683">
    <property type="entry name" value="Thioestr_dom"/>
</dbReference>
<evidence type="ECO:0000259" key="4">
    <source>
        <dbReference type="PROSITE" id="PS51770"/>
    </source>
</evidence>
<dbReference type="OrthoDB" id="9801856at2"/>
<comment type="caution">
    <text evidence="6">The sequence shown here is derived from an EMBL/GenBank/DDBJ whole genome shotgun (WGS) entry which is preliminary data.</text>
</comment>
<dbReference type="InterPro" id="IPR033120">
    <property type="entry name" value="HOTDOG_ACOT"/>
</dbReference>
<dbReference type="CDD" id="cd03442">
    <property type="entry name" value="BFIT_BACH"/>
    <property type="match status" value="1"/>
</dbReference>
<dbReference type="GeneID" id="97241565"/>
<evidence type="ECO:0000313" key="5">
    <source>
        <dbReference type="EMBL" id="HAE50372.1"/>
    </source>
</evidence>
<organism evidence="6 7">
    <name type="scientific">Tistrella mobilis</name>
    <dbReference type="NCBI Taxonomy" id="171437"/>
    <lineage>
        <taxon>Bacteria</taxon>
        <taxon>Pseudomonadati</taxon>
        <taxon>Pseudomonadota</taxon>
        <taxon>Alphaproteobacteria</taxon>
        <taxon>Geminicoccales</taxon>
        <taxon>Geminicoccaceae</taxon>
        <taxon>Tistrella</taxon>
    </lineage>
</organism>
<dbReference type="Proteomes" id="UP000257706">
    <property type="component" value="Unassembled WGS sequence"/>
</dbReference>
<dbReference type="GO" id="GO:0052816">
    <property type="term" value="F:long-chain fatty acyl-CoA hydrolase activity"/>
    <property type="evidence" value="ECO:0007669"/>
    <property type="project" value="TreeGrafter"/>
</dbReference>
<dbReference type="Gene3D" id="3.10.129.10">
    <property type="entry name" value="Hotdog Thioesterase"/>
    <property type="match status" value="1"/>
</dbReference>
<evidence type="ECO:0000313" key="8">
    <source>
        <dbReference type="Proteomes" id="UP000257706"/>
    </source>
</evidence>
<evidence type="ECO:0000313" key="6">
    <source>
        <dbReference type="EMBL" id="KYO57842.1"/>
    </source>
</evidence>
<reference evidence="6 7" key="1">
    <citation type="submission" date="2015-12" db="EMBL/GenBank/DDBJ databases">
        <title>Genome sequence of Tistrella mobilis MCCC 1A02139.</title>
        <authorList>
            <person name="Lu L."/>
            <person name="Lai Q."/>
            <person name="Shao Z."/>
            <person name="Qian P."/>
        </authorList>
    </citation>
    <scope>NUCLEOTIDE SEQUENCE [LARGE SCALE GENOMIC DNA]</scope>
    <source>
        <strain evidence="6 7">MCCC 1A02139</strain>
    </source>
</reference>
<reference evidence="5 8" key="2">
    <citation type="journal article" date="2018" name="Nat. Biotechnol.">
        <title>A standardized bacterial taxonomy based on genome phylogeny substantially revises the tree of life.</title>
        <authorList>
            <person name="Parks D.H."/>
            <person name="Chuvochina M."/>
            <person name="Waite D.W."/>
            <person name="Rinke C."/>
            <person name="Skarshewski A."/>
            <person name="Chaumeil P.A."/>
            <person name="Hugenholtz P."/>
        </authorList>
    </citation>
    <scope>NUCLEOTIDE SEQUENCE [LARGE SCALE GENOMIC DNA]</scope>
    <source>
        <strain evidence="5">UBA8739</strain>
    </source>
</reference>
<dbReference type="Proteomes" id="UP000075787">
    <property type="component" value="Unassembled WGS sequence"/>
</dbReference>
<proteinExistence type="inferred from homology"/>
<dbReference type="PANTHER" id="PTHR11049:SF5">
    <property type="entry name" value="ACYL-COA THIOESTER HYDROLASE YCIA"/>
    <property type="match status" value="1"/>
</dbReference>
<accession>A0A162M269</accession>
<evidence type="ECO:0000256" key="3">
    <source>
        <dbReference type="PROSITE-ProRule" id="PRU01106"/>
    </source>
</evidence>
<name>A0A162M269_9PROT</name>
<protein>
    <submittedName>
        <fullName evidence="6">Acyl-CoA thioesterase</fullName>
    </submittedName>
</protein>
<dbReference type="GO" id="GO:0005829">
    <property type="term" value="C:cytosol"/>
    <property type="evidence" value="ECO:0007669"/>
    <property type="project" value="TreeGrafter"/>
</dbReference>
<dbReference type="InterPro" id="IPR040170">
    <property type="entry name" value="Cytosol_ACT"/>
</dbReference>
<dbReference type="EMBL" id="LPZR01000002">
    <property type="protein sequence ID" value="KYO57842.1"/>
    <property type="molecule type" value="Genomic_DNA"/>
</dbReference>
<gene>
    <name evidence="6" type="ORF">AUP44_01945</name>
    <name evidence="5" type="ORF">DCK97_23450</name>
</gene>